<comment type="caution">
    <text evidence="1">The sequence shown here is derived from an EMBL/GenBank/DDBJ whole genome shotgun (WGS) entry which is preliminary data.</text>
</comment>
<sequence>MFQAGAGSTRIDIRSVWFMLLYSSPELLDTLTTRERETLLSGERDNDLLDALAEILARQVESRVRSMLASGYRIRAEPLTRVRGRIDHLATARRRLMDSGRVQCRYQEQTIDLPRYRYMLVTLRLASHRARAAPVRRRCLTTAQLLERCGVSPVDPTAPEMSKEQYGHFDSEDRKLVLLSRLTRDMCAPEHAAGKNDLPAIARNEHALRRLFEESVRGFYRLHLGPLGYSVCGERRQWPAEGSSSGIAHLPNLNVDVAVRGHGLQVVVECKFGPIFDVRYGKTMIKPDYVRQLYSYASIFSREFDGRTEAVLLGALVDGSPGPNLDVVVDGIPVRVHQVDLATPPAEVRESLRSALSQVTASDLA</sequence>
<dbReference type="EMBL" id="SOAW01000002">
    <property type="protein sequence ID" value="TDT31048.1"/>
    <property type="molecule type" value="Genomic_DNA"/>
</dbReference>
<dbReference type="RefSeq" id="WP_133755367.1">
    <property type="nucleotide sequence ID" value="NZ_CP171129.1"/>
</dbReference>
<dbReference type="Pfam" id="PF10117">
    <property type="entry name" value="McrBC"/>
    <property type="match status" value="1"/>
</dbReference>
<keyword evidence="2" id="KW-1185">Reference proteome</keyword>
<gene>
    <name evidence="1" type="ORF">CLV29_2460</name>
</gene>
<protein>
    <submittedName>
        <fullName evidence="1">5-methylcytosine-specific restriction enzyme subunit McrC</fullName>
    </submittedName>
</protein>
<dbReference type="PANTHER" id="PTHR38733:SF1">
    <property type="entry name" value="TYPE IV METHYL-DIRECTED RESTRICTION ENZYME ECOKMCRBC"/>
    <property type="match status" value="1"/>
</dbReference>
<dbReference type="AlphaFoldDB" id="A0A4V3EMT1"/>
<dbReference type="OrthoDB" id="9786961at2"/>
<dbReference type="PANTHER" id="PTHR38733">
    <property type="entry name" value="PROTEIN MCRC"/>
    <property type="match status" value="1"/>
</dbReference>
<accession>A0A4V3EMT1</accession>
<proteinExistence type="predicted"/>
<organism evidence="1 2">
    <name type="scientific">Naumannella halotolerans</name>
    <dbReference type="NCBI Taxonomy" id="993414"/>
    <lineage>
        <taxon>Bacteria</taxon>
        <taxon>Bacillati</taxon>
        <taxon>Actinomycetota</taxon>
        <taxon>Actinomycetes</taxon>
        <taxon>Propionibacteriales</taxon>
        <taxon>Propionibacteriaceae</taxon>
        <taxon>Naumannella</taxon>
    </lineage>
</organism>
<reference evidence="1 2" key="1">
    <citation type="submission" date="2019-03" db="EMBL/GenBank/DDBJ databases">
        <title>Genomic Encyclopedia of Archaeal and Bacterial Type Strains, Phase II (KMG-II): from individual species to whole genera.</title>
        <authorList>
            <person name="Goeker M."/>
        </authorList>
    </citation>
    <scope>NUCLEOTIDE SEQUENCE [LARGE SCALE GENOMIC DNA]</scope>
    <source>
        <strain evidence="1 2">DSM 24323</strain>
    </source>
</reference>
<evidence type="ECO:0000313" key="1">
    <source>
        <dbReference type="EMBL" id="TDT31048.1"/>
    </source>
</evidence>
<name>A0A4V3EMT1_9ACTN</name>
<evidence type="ECO:0000313" key="2">
    <source>
        <dbReference type="Proteomes" id="UP000295371"/>
    </source>
</evidence>
<dbReference type="InterPro" id="IPR019292">
    <property type="entry name" value="McrC"/>
</dbReference>
<dbReference type="Proteomes" id="UP000295371">
    <property type="component" value="Unassembled WGS sequence"/>
</dbReference>